<dbReference type="GO" id="GO:0009236">
    <property type="term" value="P:cobalamin biosynthetic process"/>
    <property type="evidence" value="ECO:0007669"/>
    <property type="project" value="UniProtKB-KW"/>
</dbReference>
<dbReference type="SUPFAM" id="SSF69618">
    <property type="entry name" value="HemD-like"/>
    <property type="match status" value="1"/>
</dbReference>
<dbReference type="GO" id="GO:0004852">
    <property type="term" value="F:uroporphyrinogen-III synthase activity"/>
    <property type="evidence" value="ECO:0007669"/>
    <property type="project" value="InterPro"/>
</dbReference>
<dbReference type="InterPro" id="IPR036108">
    <property type="entry name" value="4pyrrol_syn_uPrphyn_synt_sf"/>
</dbReference>
<dbReference type="GO" id="GO:0032259">
    <property type="term" value="P:methylation"/>
    <property type="evidence" value="ECO:0007669"/>
    <property type="project" value="UniProtKB-KW"/>
</dbReference>
<dbReference type="NCBIfam" id="TIGR01469">
    <property type="entry name" value="cobA_cysG_Cterm"/>
    <property type="match status" value="1"/>
</dbReference>
<keyword evidence="3" id="KW-0169">Cobalamin biosynthesis</keyword>
<feature type="domain" description="Tetrapyrrole methylase" evidence="10">
    <location>
        <begin position="1"/>
        <end position="189"/>
    </location>
</feature>
<dbReference type="GO" id="GO:0019354">
    <property type="term" value="P:siroheme biosynthetic process"/>
    <property type="evidence" value="ECO:0007669"/>
    <property type="project" value="InterPro"/>
</dbReference>
<evidence type="ECO:0000256" key="4">
    <source>
        <dbReference type="ARBA" id="ARBA00022603"/>
    </source>
</evidence>
<proteinExistence type="inferred from homology"/>
<dbReference type="InterPro" id="IPR035996">
    <property type="entry name" value="4pyrrol_Methylase_sf"/>
</dbReference>
<dbReference type="PANTHER" id="PTHR45790">
    <property type="entry name" value="SIROHEME SYNTHASE-RELATED"/>
    <property type="match status" value="1"/>
</dbReference>
<evidence type="ECO:0000256" key="1">
    <source>
        <dbReference type="ARBA" id="ARBA00005879"/>
    </source>
</evidence>
<comment type="similarity">
    <text evidence="1">Belongs to the precorrin methyltransferase family.</text>
</comment>
<keyword evidence="7" id="KW-0627">Porphyrin biosynthesis</keyword>
<keyword evidence="4 12" id="KW-0489">Methyltransferase</keyword>
<dbReference type="SUPFAM" id="SSF53790">
    <property type="entry name" value="Tetrapyrrole methylase"/>
    <property type="match status" value="1"/>
</dbReference>
<dbReference type="EC" id="2.1.1.107" evidence="2"/>
<keyword evidence="5 12" id="KW-0808">Transferase</keyword>
<keyword evidence="6" id="KW-0949">S-adenosyl-L-methionine</keyword>
<dbReference type="CDD" id="cd06578">
    <property type="entry name" value="HemD"/>
    <property type="match status" value="1"/>
</dbReference>
<dbReference type="FunFam" id="3.30.950.10:FF:000001">
    <property type="entry name" value="Siroheme synthase"/>
    <property type="match status" value="1"/>
</dbReference>
<protein>
    <recommendedName>
        <fullName evidence="2">uroporphyrinogen-III C-methyltransferase</fullName>
        <ecNumber evidence="2">2.1.1.107</ecNumber>
    </recommendedName>
</protein>
<feature type="domain" description="Tetrapyrrole biosynthesis uroporphyrinogen III synthase" evidence="11">
    <location>
        <begin position="241"/>
        <end position="471"/>
    </location>
</feature>
<dbReference type="Gene3D" id="3.30.950.10">
    <property type="entry name" value="Methyltransferase, Cobalt-precorrin-4 Transmethylase, Domain 2"/>
    <property type="match status" value="1"/>
</dbReference>
<evidence type="ECO:0000259" key="11">
    <source>
        <dbReference type="Pfam" id="PF02602"/>
    </source>
</evidence>
<dbReference type="FunFam" id="3.40.1010.10:FF:000001">
    <property type="entry name" value="Siroheme synthase"/>
    <property type="match status" value="1"/>
</dbReference>
<accession>A0A9D1R398</accession>
<dbReference type="InterPro" id="IPR003754">
    <property type="entry name" value="4pyrrol_synth_uPrphyn_synth"/>
</dbReference>
<feature type="non-terminal residue" evidence="12">
    <location>
        <position position="1"/>
    </location>
</feature>
<evidence type="ECO:0000256" key="8">
    <source>
        <dbReference type="ARBA" id="ARBA00025705"/>
    </source>
</evidence>
<dbReference type="PANTHER" id="PTHR45790:SF3">
    <property type="entry name" value="S-ADENOSYL-L-METHIONINE-DEPENDENT UROPORPHYRINOGEN III METHYLTRANSFERASE, CHLOROPLASTIC"/>
    <property type="match status" value="1"/>
</dbReference>
<dbReference type="InterPro" id="IPR006366">
    <property type="entry name" value="CobA/CysG_C"/>
</dbReference>
<evidence type="ECO:0000256" key="2">
    <source>
        <dbReference type="ARBA" id="ARBA00012162"/>
    </source>
</evidence>
<organism evidence="12 13">
    <name type="scientific">Candidatus Bilophila faecipullorum</name>
    <dbReference type="NCBI Taxonomy" id="2838482"/>
    <lineage>
        <taxon>Bacteria</taxon>
        <taxon>Pseudomonadati</taxon>
        <taxon>Thermodesulfobacteriota</taxon>
        <taxon>Desulfovibrionia</taxon>
        <taxon>Desulfovibrionales</taxon>
        <taxon>Desulfovibrionaceae</taxon>
        <taxon>Bilophila</taxon>
    </lineage>
</organism>
<dbReference type="Gene3D" id="3.40.50.10090">
    <property type="match status" value="2"/>
</dbReference>
<reference evidence="12" key="1">
    <citation type="journal article" date="2021" name="PeerJ">
        <title>Extensive microbial diversity within the chicken gut microbiome revealed by metagenomics and culture.</title>
        <authorList>
            <person name="Gilroy R."/>
            <person name="Ravi A."/>
            <person name="Getino M."/>
            <person name="Pursley I."/>
            <person name="Horton D.L."/>
            <person name="Alikhan N.F."/>
            <person name="Baker D."/>
            <person name="Gharbi K."/>
            <person name="Hall N."/>
            <person name="Watson M."/>
            <person name="Adriaenssens E.M."/>
            <person name="Foster-Nyarko E."/>
            <person name="Jarju S."/>
            <person name="Secka A."/>
            <person name="Antonio M."/>
            <person name="Oren A."/>
            <person name="Chaudhuri R.R."/>
            <person name="La Ragione R."/>
            <person name="Hildebrand F."/>
            <person name="Pallen M.J."/>
        </authorList>
    </citation>
    <scope>NUCLEOTIDE SEQUENCE</scope>
    <source>
        <strain evidence="12">ChiSxjej5B17-1746</strain>
    </source>
</reference>
<gene>
    <name evidence="12" type="primary">cobA</name>
    <name evidence="12" type="ORF">H9874_11185</name>
</gene>
<dbReference type="InterPro" id="IPR014777">
    <property type="entry name" value="4pyrrole_Mease_sub1"/>
</dbReference>
<dbReference type="Proteomes" id="UP000824264">
    <property type="component" value="Unassembled WGS sequence"/>
</dbReference>
<dbReference type="Pfam" id="PF02602">
    <property type="entry name" value="HEM4"/>
    <property type="match status" value="1"/>
</dbReference>
<dbReference type="FunFam" id="3.40.50.10090:FF:000001">
    <property type="entry name" value="Bifunctional uroporphyrinogen-III C-methyltransferase/uroporphyrinogen-III synthase"/>
    <property type="match status" value="1"/>
</dbReference>
<evidence type="ECO:0000259" key="10">
    <source>
        <dbReference type="Pfam" id="PF00590"/>
    </source>
</evidence>
<dbReference type="Pfam" id="PF00590">
    <property type="entry name" value="TP_methylase"/>
    <property type="match status" value="1"/>
</dbReference>
<dbReference type="CDD" id="cd11642">
    <property type="entry name" value="SUMT"/>
    <property type="match status" value="1"/>
</dbReference>
<evidence type="ECO:0000256" key="3">
    <source>
        <dbReference type="ARBA" id="ARBA00022573"/>
    </source>
</evidence>
<dbReference type="Gene3D" id="3.40.1010.10">
    <property type="entry name" value="Cobalt-precorrin-4 Transmethylase, Domain 1"/>
    <property type="match status" value="1"/>
</dbReference>
<comment type="pathway">
    <text evidence="9">Cofactor biosynthesis; adenosylcobalamin biosynthesis; precorrin-2 from uroporphyrinogen III: step 1/1.</text>
</comment>
<evidence type="ECO:0000256" key="5">
    <source>
        <dbReference type="ARBA" id="ARBA00022679"/>
    </source>
</evidence>
<dbReference type="EMBL" id="DXGI01000414">
    <property type="protein sequence ID" value="HIW79688.1"/>
    <property type="molecule type" value="Genomic_DNA"/>
</dbReference>
<dbReference type="GO" id="GO:0004851">
    <property type="term" value="F:uroporphyrin-III C-methyltransferase activity"/>
    <property type="evidence" value="ECO:0007669"/>
    <property type="project" value="UniProtKB-EC"/>
</dbReference>
<evidence type="ECO:0000313" key="13">
    <source>
        <dbReference type="Proteomes" id="UP000824264"/>
    </source>
</evidence>
<reference evidence="12" key="2">
    <citation type="submission" date="2021-04" db="EMBL/GenBank/DDBJ databases">
        <authorList>
            <person name="Gilroy R."/>
        </authorList>
    </citation>
    <scope>NUCLEOTIDE SEQUENCE</scope>
    <source>
        <strain evidence="12">ChiSxjej5B17-1746</strain>
    </source>
</reference>
<comment type="pathway">
    <text evidence="8">Porphyrin-containing compound metabolism; siroheme biosynthesis; precorrin-2 from uroporphyrinogen III: step 1/1.</text>
</comment>
<evidence type="ECO:0000256" key="6">
    <source>
        <dbReference type="ARBA" id="ARBA00022691"/>
    </source>
</evidence>
<comment type="caution">
    <text evidence="12">The sequence shown here is derived from an EMBL/GenBank/DDBJ whole genome shotgun (WGS) entry which is preliminary data.</text>
</comment>
<dbReference type="InterPro" id="IPR000878">
    <property type="entry name" value="4pyrrol_Mease"/>
</dbReference>
<sequence length="483" mass="51745">KADVVVYDYLASDALLGYARPDAERVYVGKIAGNHALSQDGINKLIVEKAKEGKIVARLKGGDPYIFGRGGEEAEELLAAGVPFEEIPGISSTIAGPAYAGIPLTHRNFSSSVTLITGHENPDKPGSVHNWKALAASANTLVFVMGMKNLPDIARNLIEAGLPADTPAALVHWGTTAKHRSLAATIGTLPEEAVKNGFTNPSVIVVGKVVSLHDRLNWFEQKPLLGRSVVVTRAREQASGLAAQLAELGAEVIQFPTIDIRPLADYADVDAAVRDLPRYDWLIFTSANGVKCFWERLEAQGLDARALHGLQVAAIGPATAQAVRERGIAPDFVPDAYIAESIAKGLIEKGMDGKKILLPRAREAREVLPEELRKAGAEVHVLPVYETVPAAARREEVLERLDAGTLDVVTFGSSSTVDNFFAQIPEERLLQGPDAKRVKLAAIGPVTAKTLAKHGFAADIQPEDYTIPALVKALADHYEKQGA</sequence>
<dbReference type="NCBIfam" id="NF004790">
    <property type="entry name" value="PRK06136.1"/>
    <property type="match status" value="1"/>
</dbReference>
<evidence type="ECO:0000256" key="9">
    <source>
        <dbReference type="ARBA" id="ARBA00060548"/>
    </source>
</evidence>
<dbReference type="InterPro" id="IPR050161">
    <property type="entry name" value="Siro_Cobalamin_biosynth"/>
</dbReference>
<evidence type="ECO:0000313" key="12">
    <source>
        <dbReference type="EMBL" id="HIW79688.1"/>
    </source>
</evidence>
<dbReference type="InterPro" id="IPR014776">
    <property type="entry name" value="4pyrrole_Mease_sub2"/>
</dbReference>
<evidence type="ECO:0000256" key="7">
    <source>
        <dbReference type="ARBA" id="ARBA00023244"/>
    </source>
</evidence>
<dbReference type="AlphaFoldDB" id="A0A9D1R398"/>
<name>A0A9D1R398_9BACT</name>